<evidence type="ECO:0000256" key="1">
    <source>
        <dbReference type="ARBA" id="ARBA00022679"/>
    </source>
</evidence>
<dbReference type="CDD" id="cd03358">
    <property type="entry name" value="LbH_WxcM_N_like"/>
    <property type="match status" value="1"/>
</dbReference>
<protein>
    <submittedName>
        <fullName evidence="3">Acyltransferase</fullName>
        <ecNumber evidence="3">2.3.1.-</ecNumber>
    </submittedName>
</protein>
<keyword evidence="2" id="KW-0677">Repeat</keyword>
<dbReference type="GO" id="GO:0016746">
    <property type="term" value="F:acyltransferase activity"/>
    <property type="evidence" value="ECO:0007669"/>
    <property type="project" value="UniProtKB-KW"/>
</dbReference>
<dbReference type="PROSITE" id="PS00101">
    <property type="entry name" value="HEXAPEP_TRANSFERASES"/>
    <property type="match status" value="1"/>
</dbReference>
<keyword evidence="3" id="KW-0012">Acyltransferase</keyword>
<evidence type="ECO:0000313" key="4">
    <source>
        <dbReference type="Proteomes" id="UP001597419"/>
    </source>
</evidence>
<dbReference type="EC" id="2.3.1.-" evidence="3"/>
<keyword evidence="1 3" id="KW-0808">Transferase</keyword>
<reference evidence="4" key="1">
    <citation type="journal article" date="2019" name="Int. J. Syst. Evol. Microbiol.">
        <title>The Global Catalogue of Microorganisms (GCM) 10K type strain sequencing project: providing services to taxonomists for standard genome sequencing and annotation.</title>
        <authorList>
            <consortium name="The Broad Institute Genomics Platform"/>
            <consortium name="The Broad Institute Genome Sequencing Center for Infectious Disease"/>
            <person name="Wu L."/>
            <person name="Ma J."/>
        </authorList>
    </citation>
    <scope>NUCLEOTIDE SEQUENCE [LARGE SCALE GENOMIC DNA]</scope>
    <source>
        <strain evidence="4">CGMCC 4.7643</strain>
    </source>
</reference>
<dbReference type="InterPro" id="IPR011004">
    <property type="entry name" value="Trimer_LpxA-like_sf"/>
</dbReference>
<comment type="caution">
    <text evidence="3">The sequence shown here is derived from an EMBL/GenBank/DDBJ whole genome shotgun (WGS) entry which is preliminary data.</text>
</comment>
<dbReference type="InterPro" id="IPR018357">
    <property type="entry name" value="Hexapep_transf_CS"/>
</dbReference>
<evidence type="ECO:0000313" key="3">
    <source>
        <dbReference type="EMBL" id="MFD2461330.1"/>
    </source>
</evidence>
<proteinExistence type="predicted"/>
<dbReference type="RefSeq" id="WP_345408773.1">
    <property type="nucleotide sequence ID" value="NZ_BAABHG010000031.1"/>
</dbReference>
<sequence>MTTIEHPIVQLTAVVAANARIGVRTRIWHQAQVADDTVIGADCVLGTGCYIGRGSRIGDRVKIGNHCDVFGAIIEADAMLSPHVVLTEDRTPRATRPDGLLQGPGDWHAHPVTVRHGATVGAGARVAPGVVIGSHALVGLGAVVLRDVPAHALVLGNPARHCGWVCHCGHRLTSLLACPRCARTFELAADQLGEQAPVG</sequence>
<accession>A0ABW5GKF5</accession>
<organism evidence="3 4">
    <name type="scientific">Amycolatopsis samaneae</name>
    <dbReference type="NCBI Taxonomy" id="664691"/>
    <lineage>
        <taxon>Bacteria</taxon>
        <taxon>Bacillati</taxon>
        <taxon>Actinomycetota</taxon>
        <taxon>Actinomycetes</taxon>
        <taxon>Pseudonocardiales</taxon>
        <taxon>Pseudonocardiaceae</taxon>
        <taxon>Amycolatopsis</taxon>
    </lineage>
</organism>
<gene>
    <name evidence="3" type="ORF">ACFSYJ_22185</name>
</gene>
<name>A0ABW5GKF5_9PSEU</name>
<dbReference type="Gene3D" id="2.160.10.10">
    <property type="entry name" value="Hexapeptide repeat proteins"/>
    <property type="match status" value="1"/>
</dbReference>
<dbReference type="InterPro" id="IPR050179">
    <property type="entry name" value="Trans_hexapeptide_repeat"/>
</dbReference>
<dbReference type="Proteomes" id="UP001597419">
    <property type="component" value="Unassembled WGS sequence"/>
</dbReference>
<dbReference type="SUPFAM" id="SSF51161">
    <property type="entry name" value="Trimeric LpxA-like enzymes"/>
    <property type="match status" value="1"/>
</dbReference>
<dbReference type="InterPro" id="IPR001451">
    <property type="entry name" value="Hexapep"/>
</dbReference>
<dbReference type="PANTHER" id="PTHR43300">
    <property type="entry name" value="ACETYLTRANSFERASE"/>
    <property type="match status" value="1"/>
</dbReference>
<dbReference type="PANTHER" id="PTHR43300:SF4">
    <property type="entry name" value="ACYL-[ACYL-CARRIER-PROTEIN]--UDP-N-ACETYLGLUCOSAMINE O-ACYLTRANSFERASE"/>
    <property type="match status" value="1"/>
</dbReference>
<dbReference type="Pfam" id="PF00132">
    <property type="entry name" value="Hexapep"/>
    <property type="match status" value="1"/>
</dbReference>
<keyword evidence="4" id="KW-1185">Reference proteome</keyword>
<dbReference type="EMBL" id="JBHUKU010000012">
    <property type="protein sequence ID" value="MFD2461330.1"/>
    <property type="molecule type" value="Genomic_DNA"/>
</dbReference>
<evidence type="ECO:0000256" key="2">
    <source>
        <dbReference type="ARBA" id="ARBA00022737"/>
    </source>
</evidence>